<gene>
    <name evidence="9" type="primary">ccmA</name>
    <name evidence="9" type="ORF">GCM10008171_22790</name>
</gene>
<keyword evidence="2" id="KW-0813">Transport</keyword>
<dbReference type="InterPro" id="IPR003593">
    <property type="entry name" value="AAA+_ATPase"/>
</dbReference>
<keyword evidence="10" id="KW-1185">Reference proteome</keyword>
<dbReference type="GO" id="GO:0005524">
    <property type="term" value="F:ATP binding"/>
    <property type="evidence" value="ECO:0007669"/>
    <property type="project" value="UniProtKB-KW"/>
</dbReference>
<dbReference type="RefSeq" id="WP_428981347.1">
    <property type="nucleotide sequence ID" value="NZ_BSFK01000010.1"/>
</dbReference>
<dbReference type="InterPro" id="IPR005895">
    <property type="entry name" value="ABC_transptr_haem_export_CcmA"/>
</dbReference>
<dbReference type="PROSITE" id="PS50893">
    <property type="entry name" value="ABC_TRANSPORTER_2"/>
    <property type="match status" value="1"/>
</dbReference>
<dbReference type="Pfam" id="PF00005">
    <property type="entry name" value="ABC_tran"/>
    <property type="match status" value="1"/>
</dbReference>
<dbReference type="SMART" id="SM00382">
    <property type="entry name" value="AAA"/>
    <property type="match status" value="1"/>
</dbReference>
<sequence>MRLVAERLGVDRGGRMVLRGVSFSVTAGEALIVLGPNGAGKSTLLRALAGLVAAAEGRVEFENGDPDAPREDALHLLGHQDGVKAGLSVRRNLAAARDILGGEGDLDAALGRVGLGHAAELPGSVLSAGQRRRLALARLLAAPRPVWLLDEPTAALDVAGQDLLGELMSEHRARGGLIVAATHLELKLEDARRLELQPLTMEAEED</sequence>
<accession>A0A9W6JG85</accession>
<keyword evidence="5 9" id="KW-0067">ATP-binding</keyword>
<dbReference type="GO" id="GO:0022857">
    <property type="term" value="F:transmembrane transporter activity"/>
    <property type="evidence" value="ECO:0007669"/>
    <property type="project" value="InterPro"/>
</dbReference>
<comment type="caution">
    <text evidence="9">The sequence shown here is derived from an EMBL/GenBank/DDBJ whole genome shotgun (WGS) entry which is preliminary data.</text>
</comment>
<name>A0A9W6JG85_9HYPH</name>
<dbReference type="Gene3D" id="3.40.50.300">
    <property type="entry name" value="P-loop containing nucleotide triphosphate hydrolases"/>
    <property type="match status" value="1"/>
</dbReference>
<feature type="domain" description="ABC transporter" evidence="8">
    <location>
        <begin position="3"/>
        <end position="204"/>
    </location>
</feature>
<dbReference type="InterPro" id="IPR017871">
    <property type="entry name" value="ABC_transporter-like_CS"/>
</dbReference>
<evidence type="ECO:0000256" key="2">
    <source>
        <dbReference type="ARBA" id="ARBA00022448"/>
    </source>
</evidence>
<evidence type="ECO:0000256" key="6">
    <source>
        <dbReference type="ARBA" id="ARBA00022967"/>
    </source>
</evidence>
<proteinExistence type="inferred from homology"/>
<evidence type="ECO:0000256" key="3">
    <source>
        <dbReference type="ARBA" id="ARBA00022741"/>
    </source>
</evidence>
<keyword evidence="4" id="KW-0201">Cytochrome c-type biogenesis</keyword>
<protein>
    <submittedName>
        <fullName evidence="9">Cytochrome c biogenesis ATP-binding export protein CcmA</fullName>
    </submittedName>
</protein>
<organism evidence="9 10">
    <name type="scientific">Methylopila jiangsuensis</name>
    <dbReference type="NCBI Taxonomy" id="586230"/>
    <lineage>
        <taxon>Bacteria</taxon>
        <taxon>Pseudomonadati</taxon>
        <taxon>Pseudomonadota</taxon>
        <taxon>Alphaproteobacteria</taxon>
        <taxon>Hyphomicrobiales</taxon>
        <taxon>Methylopilaceae</taxon>
        <taxon>Methylopila</taxon>
    </lineage>
</organism>
<dbReference type="PROSITE" id="PS00211">
    <property type="entry name" value="ABC_TRANSPORTER_1"/>
    <property type="match status" value="1"/>
</dbReference>
<dbReference type="SUPFAM" id="SSF52540">
    <property type="entry name" value="P-loop containing nucleoside triphosphate hydrolases"/>
    <property type="match status" value="1"/>
</dbReference>
<dbReference type="InterPro" id="IPR003439">
    <property type="entry name" value="ABC_transporter-like_ATP-bd"/>
</dbReference>
<keyword evidence="7" id="KW-0472">Membrane</keyword>
<evidence type="ECO:0000256" key="1">
    <source>
        <dbReference type="ARBA" id="ARBA00005417"/>
    </source>
</evidence>
<evidence type="ECO:0000256" key="7">
    <source>
        <dbReference type="ARBA" id="ARBA00023136"/>
    </source>
</evidence>
<dbReference type="GO" id="GO:0016887">
    <property type="term" value="F:ATP hydrolysis activity"/>
    <property type="evidence" value="ECO:0007669"/>
    <property type="project" value="InterPro"/>
</dbReference>
<dbReference type="PANTHER" id="PTHR43499">
    <property type="entry name" value="ABC TRANSPORTER I FAMILY MEMBER 1"/>
    <property type="match status" value="1"/>
</dbReference>
<dbReference type="GO" id="GO:0017004">
    <property type="term" value="P:cytochrome complex assembly"/>
    <property type="evidence" value="ECO:0007669"/>
    <property type="project" value="UniProtKB-KW"/>
</dbReference>
<evidence type="ECO:0000259" key="8">
    <source>
        <dbReference type="PROSITE" id="PS50893"/>
    </source>
</evidence>
<dbReference type="InterPro" id="IPR027417">
    <property type="entry name" value="P-loop_NTPase"/>
</dbReference>
<keyword evidence="6" id="KW-1278">Translocase</keyword>
<dbReference type="Proteomes" id="UP001143364">
    <property type="component" value="Unassembled WGS sequence"/>
</dbReference>
<dbReference type="PANTHER" id="PTHR43499:SF1">
    <property type="entry name" value="ABC TRANSPORTER I FAMILY MEMBER 1"/>
    <property type="match status" value="1"/>
</dbReference>
<comment type="similarity">
    <text evidence="1">Belongs to the ABC transporter superfamily.</text>
</comment>
<evidence type="ECO:0000256" key="5">
    <source>
        <dbReference type="ARBA" id="ARBA00022840"/>
    </source>
</evidence>
<dbReference type="AlphaFoldDB" id="A0A9W6JG85"/>
<reference evidence="9" key="1">
    <citation type="journal article" date="2014" name="Int. J. Syst. Evol. Microbiol.">
        <title>Complete genome sequence of Corynebacterium casei LMG S-19264T (=DSM 44701T), isolated from a smear-ripened cheese.</title>
        <authorList>
            <consortium name="US DOE Joint Genome Institute (JGI-PGF)"/>
            <person name="Walter F."/>
            <person name="Albersmeier A."/>
            <person name="Kalinowski J."/>
            <person name="Ruckert C."/>
        </authorList>
    </citation>
    <scope>NUCLEOTIDE SEQUENCE</scope>
    <source>
        <strain evidence="9">VKM B-2555</strain>
    </source>
</reference>
<keyword evidence="3" id="KW-0547">Nucleotide-binding</keyword>
<reference evidence="9" key="2">
    <citation type="submission" date="2023-01" db="EMBL/GenBank/DDBJ databases">
        <authorList>
            <person name="Sun Q."/>
            <person name="Evtushenko L."/>
        </authorList>
    </citation>
    <scope>NUCLEOTIDE SEQUENCE</scope>
    <source>
        <strain evidence="9">VKM B-2555</strain>
    </source>
</reference>
<dbReference type="NCBIfam" id="TIGR01189">
    <property type="entry name" value="ccmA"/>
    <property type="match status" value="1"/>
</dbReference>
<evidence type="ECO:0000313" key="10">
    <source>
        <dbReference type="Proteomes" id="UP001143364"/>
    </source>
</evidence>
<evidence type="ECO:0000256" key="4">
    <source>
        <dbReference type="ARBA" id="ARBA00022748"/>
    </source>
</evidence>
<evidence type="ECO:0000313" key="9">
    <source>
        <dbReference type="EMBL" id="GLK77025.1"/>
    </source>
</evidence>
<dbReference type="EMBL" id="BSFK01000010">
    <property type="protein sequence ID" value="GLK77025.1"/>
    <property type="molecule type" value="Genomic_DNA"/>
</dbReference>